<feature type="compositionally biased region" description="Acidic residues" evidence="5">
    <location>
        <begin position="208"/>
        <end position="217"/>
    </location>
</feature>
<dbReference type="InterPro" id="IPR003619">
    <property type="entry name" value="MAD_homology1_Dwarfin-type"/>
</dbReference>
<organism evidence="7 8">
    <name type="scientific">Pristionchus mayeri</name>
    <dbReference type="NCBI Taxonomy" id="1317129"/>
    <lineage>
        <taxon>Eukaryota</taxon>
        <taxon>Metazoa</taxon>
        <taxon>Ecdysozoa</taxon>
        <taxon>Nematoda</taxon>
        <taxon>Chromadorea</taxon>
        <taxon>Rhabditida</taxon>
        <taxon>Rhabditina</taxon>
        <taxon>Diplogasteromorpha</taxon>
        <taxon>Diplogasteroidea</taxon>
        <taxon>Neodiplogasteridae</taxon>
        <taxon>Pristionchus</taxon>
    </lineage>
</organism>
<proteinExistence type="predicted"/>
<dbReference type="PROSITE" id="PS51075">
    <property type="entry name" value="MH1"/>
    <property type="match status" value="1"/>
</dbReference>
<dbReference type="InterPro" id="IPR036578">
    <property type="entry name" value="SMAD_MH1_sf"/>
</dbReference>
<evidence type="ECO:0000256" key="4">
    <source>
        <dbReference type="ARBA" id="ARBA00023242"/>
    </source>
</evidence>
<evidence type="ECO:0000313" key="8">
    <source>
        <dbReference type="Proteomes" id="UP001328107"/>
    </source>
</evidence>
<feature type="region of interest" description="Disordered" evidence="5">
    <location>
        <begin position="181"/>
        <end position="233"/>
    </location>
</feature>
<evidence type="ECO:0000256" key="5">
    <source>
        <dbReference type="SAM" id="MobiDB-lite"/>
    </source>
</evidence>
<dbReference type="Gene3D" id="3.90.520.10">
    <property type="entry name" value="SMAD MH1 domain"/>
    <property type="match status" value="1"/>
</dbReference>
<dbReference type="AlphaFoldDB" id="A0AAN5D0J9"/>
<feature type="non-terminal residue" evidence="7">
    <location>
        <position position="233"/>
    </location>
</feature>
<dbReference type="InterPro" id="IPR013019">
    <property type="entry name" value="MAD_homology_MH1"/>
</dbReference>
<dbReference type="GO" id="GO:0060395">
    <property type="term" value="P:SMAD protein signal transduction"/>
    <property type="evidence" value="ECO:0007669"/>
    <property type="project" value="TreeGrafter"/>
</dbReference>
<evidence type="ECO:0000256" key="3">
    <source>
        <dbReference type="ARBA" id="ARBA00023163"/>
    </source>
</evidence>
<evidence type="ECO:0000256" key="2">
    <source>
        <dbReference type="ARBA" id="ARBA00023015"/>
    </source>
</evidence>
<accession>A0AAN5D0J9</accession>
<sequence length="233" mass="26757">MECPLWCLLSDRRRHVEHLWRRRLLVTADERRARRRFLRLMRGFDTEDVDVLRRAIESEGRDARQCAPGPPMEEREEESRGEDSGLIPQIDRPMSMPYLCCKLWRWRELQVDAALHSLDSLPWCRFGRVTINNATVSCCNPYHYALWIRAETNDEVVTCNGLMTIPGEKKVHSPVKEKGENTFLEDALPSDGAPMSPPPPPPPLEDREGMEEKEDESAPSTSSLHSIHRSVSG</sequence>
<dbReference type="EMBL" id="BTRK01000005">
    <property type="protein sequence ID" value="GMR53575.1"/>
    <property type="molecule type" value="Genomic_DNA"/>
</dbReference>
<comment type="caution">
    <text evidence="7">The sequence shown here is derived from an EMBL/GenBank/DDBJ whole genome shotgun (WGS) entry which is preliminary data.</text>
</comment>
<dbReference type="GO" id="GO:0071144">
    <property type="term" value="C:heteromeric SMAD protein complex"/>
    <property type="evidence" value="ECO:0007669"/>
    <property type="project" value="TreeGrafter"/>
</dbReference>
<comment type="subcellular location">
    <subcellularLocation>
        <location evidence="1">Nucleus</location>
    </subcellularLocation>
</comment>
<keyword evidence="8" id="KW-1185">Reference proteome</keyword>
<feature type="region of interest" description="Disordered" evidence="5">
    <location>
        <begin position="60"/>
        <end position="89"/>
    </location>
</feature>
<evidence type="ECO:0000313" key="7">
    <source>
        <dbReference type="EMBL" id="GMR53575.1"/>
    </source>
</evidence>
<reference evidence="8" key="1">
    <citation type="submission" date="2022-10" db="EMBL/GenBank/DDBJ databases">
        <title>Genome assembly of Pristionchus species.</title>
        <authorList>
            <person name="Yoshida K."/>
            <person name="Sommer R.J."/>
        </authorList>
    </citation>
    <scope>NUCLEOTIDE SEQUENCE [LARGE SCALE GENOMIC DNA]</scope>
    <source>
        <strain evidence="8">RS5460</strain>
    </source>
</reference>
<evidence type="ECO:0000256" key="1">
    <source>
        <dbReference type="ARBA" id="ARBA00004123"/>
    </source>
</evidence>
<dbReference type="GO" id="GO:0051239">
    <property type="term" value="P:regulation of multicellular organismal process"/>
    <property type="evidence" value="ECO:0007669"/>
    <property type="project" value="UniProtKB-ARBA"/>
</dbReference>
<dbReference type="GO" id="GO:0070411">
    <property type="term" value="F:I-SMAD binding"/>
    <property type="evidence" value="ECO:0007669"/>
    <property type="project" value="TreeGrafter"/>
</dbReference>
<dbReference type="PANTHER" id="PTHR13703">
    <property type="entry name" value="SMAD"/>
    <property type="match status" value="1"/>
</dbReference>
<dbReference type="GO" id="GO:0006357">
    <property type="term" value="P:regulation of transcription by RNA polymerase II"/>
    <property type="evidence" value="ECO:0007669"/>
    <property type="project" value="TreeGrafter"/>
</dbReference>
<name>A0AAN5D0J9_9BILA</name>
<keyword evidence="2" id="KW-0805">Transcription regulation</keyword>
<dbReference type="GO" id="GO:0009653">
    <property type="term" value="P:anatomical structure morphogenesis"/>
    <property type="evidence" value="ECO:0007669"/>
    <property type="project" value="TreeGrafter"/>
</dbReference>
<gene>
    <name evidence="7" type="ORF">PMAYCL1PPCAC_23770</name>
</gene>
<dbReference type="GO" id="GO:0140416">
    <property type="term" value="F:transcription regulator inhibitor activity"/>
    <property type="evidence" value="ECO:0007669"/>
    <property type="project" value="TreeGrafter"/>
</dbReference>
<dbReference type="SMART" id="SM00523">
    <property type="entry name" value="DWA"/>
    <property type="match status" value="1"/>
</dbReference>
<feature type="compositionally biased region" description="Polar residues" evidence="5">
    <location>
        <begin position="218"/>
        <end position="233"/>
    </location>
</feature>
<dbReference type="Pfam" id="PF03165">
    <property type="entry name" value="MH1"/>
    <property type="match status" value="1"/>
</dbReference>
<dbReference type="PANTHER" id="PTHR13703:SF54">
    <property type="entry name" value="MOTHERS AGAINST DECAPENTAPLEGIC HOMOLOG"/>
    <property type="match status" value="1"/>
</dbReference>
<dbReference type="InterPro" id="IPR013790">
    <property type="entry name" value="Dwarfin"/>
</dbReference>
<protein>
    <recommendedName>
        <fullName evidence="6">MH1 domain-containing protein</fullName>
    </recommendedName>
</protein>
<evidence type="ECO:0000259" key="6">
    <source>
        <dbReference type="PROSITE" id="PS51075"/>
    </source>
</evidence>
<keyword evidence="3" id="KW-0804">Transcription</keyword>
<feature type="domain" description="MH1" evidence="6">
    <location>
        <begin position="14"/>
        <end position="153"/>
    </location>
</feature>
<dbReference type="SUPFAM" id="SSF56366">
    <property type="entry name" value="SMAD MH1 domain"/>
    <property type="match status" value="1"/>
</dbReference>
<dbReference type="Proteomes" id="UP001328107">
    <property type="component" value="Unassembled WGS sequence"/>
</dbReference>
<keyword evidence="4" id="KW-0539">Nucleus</keyword>
<dbReference type="GO" id="GO:0030154">
    <property type="term" value="P:cell differentiation"/>
    <property type="evidence" value="ECO:0007669"/>
    <property type="project" value="TreeGrafter"/>
</dbReference>